<dbReference type="OrthoDB" id="330810at2"/>
<dbReference type="Pfam" id="PF05973">
    <property type="entry name" value="Gp49"/>
    <property type="match status" value="1"/>
</dbReference>
<dbReference type="AlphaFoldDB" id="A0A1S6JJV3"/>
<reference evidence="1 2" key="1">
    <citation type="submission" date="2017-02" db="EMBL/GenBank/DDBJ databases">
        <title>Streptomyces pactum ACT12 Genome sequencing and assembly.</title>
        <authorList>
            <person name="Xue Q."/>
            <person name="Yan X."/>
            <person name="Jia L."/>
            <person name="Yan H."/>
        </authorList>
    </citation>
    <scope>NUCLEOTIDE SEQUENCE [LARGE SCALE GENOMIC DNA]</scope>
    <source>
        <strain evidence="1 2">ACT12</strain>
    </source>
</reference>
<evidence type="ECO:0000313" key="1">
    <source>
        <dbReference type="EMBL" id="AQS72046.1"/>
    </source>
</evidence>
<proteinExistence type="predicted"/>
<sequence>MLVSRGAVLSWAIKVTDEYAEWFRRLIKEDLGSASQVAQAVAALRDTGPTLGRPLVDRLKGSELHHLKELRPGSGGRSEMRIIFAFDPTRSALLLLGGDKAGNWERWYRDSIPLAEQLYRDYTGDTED</sequence>
<protein>
    <submittedName>
        <fullName evidence="1">Addiction module toxin RelE</fullName>
    </submittedName>
</protein>
<dbReference type="Proteomes" id="UP000189443">
    <property type="component" value="Chromosome"/>
</dbReference>
<name>A0A1S6JJV3_9ACTN</name>
<evidence type="ECO:0000313" key="2">
    <source>
        <dbReference type="Proteomes" id="UP000189443"/>
    </source>
</evidence>
<keyword evidence="2" id="KW-1185">Reference proteome</keyword>
<dbReference type="EMBL" id="CP019724">
    <property type="protein sequence ID" value="AQS72046.1"/>
    <property type="molecule type" value="Genomic_DNA"/>
</dbReference>
<accession>A0A1S6JJV3</accession>
<dbReference type="KEGG" id="spac:B1H29_17620"/>
<dbReference type="InterPro" id="IPR009241">
    <property type="entry name" value="HigB-like"/>
</dbReference>
<gene>
    <name evidence="1" type="ORF">B1H29_17620</name>
</gene>
<organism evidence="1 2">
    <name type="scientific">Streptomyces pactum</name>
    <dbReference type="NCBI Taxonomy" id="68249"/>
    <lineage>
        <taxon>Bacteria</taxon>
        <taxon>Bacillati</taxon>
        <taxon>Actinomycetota</taxon>
        <taxon>Actinomycetes</taxon>
        <taxon>Kitasatosporales</taxon>
        <taxon>Streptomycetaceae</taxon>
        <taxon>Streptomyces</taxon>
    </lineage>
</organism>